<dbReference type="InterPro" id="IPR006059">
    <property type="entry name" value="SBP"/>
</dbReference>
<dbReference type="Gene3D" id="3.40.190.10">
    <property type="entry name" value="Periplasmic binding protein-like II"/>
    <property type="match status" value="2"/>
</dbReference>
<dbReference type="PANTHER" id="PTHR30222">
    <property type="entry name" value="SPERMIDINE/PUTRESCINE-BINDING PERIPLASMIC PROTEIN"/>
    <property type="match status" value="1"/>
</dbReference>
<evidence type="ECO:0000256" key="1">
    <source>
        <dbReference type="ARBA" id="ARBA00022729"/>
    </source>
</evidence>
<evidence type="ECO:0000313" key="4">
    <source>
        <dbReference type="EMBL" id="QCI67631.1"/>
    </source>
</evidence>
<protein>
    <submittedName>
        <fullName evidence="4">Extracellular solute-binding protein</fullName>
    </submittedName>
</protein>
<feature type="compositionally biased region" description="Polar residues" evidence="3">
    <location>
        <begin position="16"/>
        <end position="28"/>
    </location>
</feature>
<dbReference type="KEGG" id="pstg:E8M01_27445"/>
<keyword evidence="2" id="KW-0574">Periplasm</keyword>
<dbReference type="InterPro" id="IPR006311">
    <property type="entry name" value="TAT_signal"/>
</dbReference>
<dbReference type="EMBL" id="CP039690">
    <property type="protein sequence ID" value="QCI67631.1"/>
    <property type="molecule type" value="Genomic_DNA"/>
</dbReference>
<dbReference type="PROSITE" id="PS51318">
    <property type="entry name" value="TAT"/>
    <property type="match status" value="1"/>
</dbReference>
<name>A0A4D7B3Z7_9HYPH</name>
<dbReference type="Pfam" id="PF13416">
    <property type="entry name" value="SBP_bac_8"/>
    <property type="match status" value="1"/>
</dbReference>
<dbReference type="SUPFAM" id="SSF53850">
    <property type="entry name" value="Periplasmic binding protein-like II"/>
    <property type="match status" value="1"/>
</dbReference>
<organism evidence="4 5">
    <name type="scientific">Phreatobacter stygius</name>
    <dbReference type="NCBI Taxonomy" id="1940610"/>
    <lineage>
        <taxon>Bacteria</taxon>
        <taxon>Pseudomonadati</taxon>
        <taxon>Pseudomonadota</taxon>
        <taxon>Alphaproteobacteria</taxon>
        <taxon>Hyphomicrobiales</taxon>
        <taxon>Phreatobacteraceae</taxon>
        <taxon>Phreatobacter</taxon>
    </lineage>
</organism>
<sequence length="384" mass="42241">MRLAGRQPNQKAKLPVSSTHKGNRTMATSHGRLTRRKVLQASLGWGGAMALGGGLPVQAQTSGEFRGKTLVFASWGGAYQDAQKVSYCDPFAQLTGARVVQDGPMNAAKFRAMIEGGAPDWDVADVTIDFLYAGVGDRLFEKIDRGIVDTSRIDPRFVHDYGIGCIAWSYNIGYSTKAFAGRETPKTWADVFDLRRFPGKRTLGDNVVATVEAALMADGVAPDQLYPLDVERALRKLDTIKSQTIFWSTNSQSQQLFVDGEVNLGLILNGRAYDAAKKGAPIAISWEQNIQSIDYLVVPRGSRNRDAAMRLIDVMTLPENQAKLANMIAYAPTNPAAFGAVDPQITPWLSTAPDNLKRGFVINAEYWRDNLKKLQERWAAWKLA</sequence>
<feature type="region of interest" description="Disordered" evidence="3">
    <location>
        <begin position="1"/>
        <end position="31"/>
    </location>
</feature>
<gene>
    <name evidence="4" type="ORF">E8M01_27445</name>
</gene>
<dbReference type="Proteomes" id="UP000298781">
    <property type="component" value="Chromosome"/>
</dbReference>
<keyword evidence="5" id="KW-1185">Reference proteome</keyword>
<dbReference type="AlphaFoldDB" id="A0A4D7B3Z7"/>
<dbReference type="OrthoDB" id="9815444at2"/>
<proteinExistence type="predicted"/>
<dbReference type="PANTHER" id="PTHR30222:SF2">
    <property type="entry name" value="ABC TRANSPORTER SUBSTRATE-BINDING PROTEIN"/>
    <property type="match status" value="1"/>
</dbReference>
<reference evidence="4 5" key="1">
    <citation type="submission" date="2019-04" db="EMBL/GenBank/DDBJ databases">
        <title>Phreatobacter aquaticus sp. nov.</title>
        <authorList>
            <person name="Choi A."/>
        </authorList>
    </citation>
    <scope>NUCLEOTIDE SEQUENCE [LARGE SCALE GENOMIC DNA]</scope>
    <source>
        <strain evidence="4 5">KCTC 52518</strain>
    </source>
</reference>
<keyword evidence="1" id="KW-0732">Signal</keyword>
<evidence type="ECO:0000256" key="3">
    <source>
        <dbReference type="SAM" id="MobiDB-lite"/>
    </source>
</evidence>
<dbReference type="CDD" id="cd13589">
    <property type="entry name" value="PBP2_polyamine_RpCGA009"/>
    <property type="match status" value="1"/>
</dbReference>
<accession>A0A4D7B3Z7</accession>
<evidence type="ECO:0000313" key="5">
    <source>
        <dbReference type="Proteomes" id="UP000298781"/>
    </source>
</evidence>
<evidence type="ECO:0000256" key="2">
    <source>
        <dbReference type="ARBA" id="ARBA00022764"/>
    </source>
</evidence>